<dbReference type="InterPro" id="IPR041413">
    <property type="entry name" value="MLTR_LBD"/>
</dbReference>
<dbReference type="Gene3D" id="1.10.260.40">
    <property type="entry name" value="lambda repressor-like DNA-binding domains"/>
    <property type="match status" value="1"/>
</dbReference>
<evidence type="ECO:0000313" key="4">
    <source>
        <dbReference type="Proteomes" id="UP000001116"/>
    </source>
</evidence>
<evidence type="ECO:0000259" key="2">
    <source>
        <dbReference type="PROSITE" id="PS50943"/>
    </source>
</evidence>
<dbReference type="Gene3D" id="3.30.450.180">
    <property type="match status" value="1"/>
</dbReference>
<dbReference type="HOGENOM" id="CLU_057862_1_0_11"/>
<dbReference type="eggNOG" id="COG1396">
    <property type="taxonomic scope" value="Bacteria"/>
</dbReference>
<dbReference type="Pfam" id="PF17765">
    <property type="entry name" value="MLTR_LBD"/>
    <property type="match status" value="1"/>
</dbReference>
<feature type="region of interest" description="Disordered" evidence="1">
    <location>
        <begin position="131"/>
        <end position="150"/>
    </location>
</feature>
<dbReference type="EMBL" id="CP000750">
    <property type="protein sequence ID" value="ABS03442.1"/>
    <property type="molecule type" value="Genomic_DNA"/>
</dbReference>
<dbReference type="KEGG" id="kra:Krad_1956"/>
<feature type="region of interest" description="Disordered" evidence="1">
    <location>
        <begin position="61"/>
        <end position="81"/>
    </location>
</feature>
<sequence length="331" mass="35270">MTPASGGTSSPGPSPRDDDRGGAAAPGGAPERAGEPVEGASGGAGLGAFLRALRNRRRPEDVGWPVHAGPAGPGGSGASRRVPGLRRQEVADLAGVSLDYYTRIEQGRVGEVSPAVLTALGRALRATPEESAHLHRLAASPARRRSSRAQAPARPSLLALADSFAVPAAVLTPSLDVVAANLVWRLLITPPGQSLTRDKNLVRDHFLEPYARVLVADWSLGARAGVAGLRVQAALHPHDERVQQLVQELLDRSEEFRRLWSMPDVDGSTHGRHRLLHPRAGQYTYDYETLQPPGDEGLIVTLFSPVPGTGSQEVLDTLLAEHHRGTEEERS</sequence>
<dbReference type="CDD" id="cd00093">
    <property type="entry name" value="HTH_XRE"/>
    <property type="match status" value="1"/>
</dbReference>
<dbReference type="PANTHER" id="PTHR35010">
    <property type="entry name" value="BLL4672 PROTEIN-RELATED"/>
    <property type="match status" value="1"/>
</dbReference>
<keyword evidence="4" id="KW-1185">Reference proteome</keyword>
<dbReference type="Proteomes" id="UP000001116">
    <property type="component" value="Chromosome"/>
</dbReference>
<accession>A6W9F3</accession>
<feature type="region of interest" description="Disordered" evidence="1">
    <location>
        <begin position="1"/>
        <end position="44"/>
    </location>
</feature>
<feature type="domain" description="HTH cro/C1-type" evidence="2">
    <location>
        <begin position="84"/>
        <end position="131"/>
    </location>
</feature>
<organism evidence="3 4">
    <name type="scientific">Kineococcus radiotolerans (strain ATCC BAA-149 / DSM 14245 / SRS30216)</name>
    <dbReference type="NCBI Taxonomy" id="266940"/>
    <lineage>
        <taxon>Bacteria</taxon>
        <taxon>Bacillati</taxon>
        <taxon>Actinomycetota</taxon>
        <taxon>Actinomycetes</taxon>
        <taxon>Kineosporiales</taxon>
        <taxon>Kineosporiaceae</taxon>
        <taxon>Kineococcus</taxon>
    </lineage>
</organism>
<dbReference type="OrthoDB" id="3542608at2"/>
<proteinExistence type="predicted"/>
<evidence type="ECO:0000313" key="3">
    <source>
        <dbReference type="EMBL" id="ABS03442.1"/>
    </source>
</evidence>
<dbReference type="AlphaFoldDB" id="A6W9F3"/>
<name>A6W9F3_KINRD</name>
<gene>
    <name evidence="3" type="ordered locus">Krad_1956</name>
</gene>
<dbReference type="PANTHER" id="PTHR35010:SF2">
    <property type="entry name" value="BLL4672 PROTEIN"/>
    <property type="match status" value="1"/>
</dbReference>
<dbReference type="InterPro" id="IPR010982">
    <property type="entry name" value="Lambda_DNA-bd_dom_sf"/>
</dbReference>
<dbReference type="SUPFAM" id="SSF47413">
    <property type="entry name" value="lambda repressor-like DNA-binding domains"/>
    <property type="match status" value="1"/>
</dbReference>
<dbReference type="Pfam" id="PF13560">
    <property type="entry name" value="HTH_31"/>
    <property type="match status" value="1"/>
</dbReference>
<dbReference type="STRING" id="266940.Krad_1956"/>
<dbReference type="SMART" id="SM00530">
    <property type="entry name" value="HTH_XRE"/>
    <property type="match status" value="1"/>
</dbReference>
<dbReference type="InterPro" id="IPR001387">
    <property type="entry name" value="Cro/C1-type_HTH"/>
</dbReference>
<reference evidence="4" key="1">
    <citation type="journal article" date="2008" name="PLoS ONE">
        <title>Survival in nuclear waste, extreme resistance, and potential applications gleaned from the genome sequence of Kineococcus radiotolerans SRS30216.</title>
        <authorList>
            <person name="Bagwell C.E."/>
            <person name="Bhat S."/>
            <person name="Hawkins G.M."/>
            <person name="Smith B.W."/>
            <person name="Biswas T."/>
            <person name="Hoover T.R."/>
            <person name="Saunders E."/>
            <person name="Han C.S."/>
            <person name="Tsodikov O.V."/>
            <person name="Shimkets L.J."/>
        </authorList>
    </citation>
    <scope>NUCLEOTIDE SEQUENCE [LARGE SCALE GENOMIC DNA]</scope>
    <source>
        <strain evidence="4">ATCC BAA-149 / DSM 14245 / SRS30216</strain>
    </source>
</reference>
<feature type="compositionally biased region" description="Low complexity" evidence="1">
    <location>
        <begin position="22"/>
        <end position="39"/>
    </location>
</feature>
<evidence type="ECO:0000256" key="1">
    <source>
        <dbReference type="SAM" id="MobiDB-lite"/>
    </source>
</evidence>
<feature type="compositionally biased region" description="Low complexity" evidence="1">
    <location>
        <begin position="1"/>
        <end position="11"/>
    </location>
</feature>
<protein>
    <submittedName>
        <fullName evidence="3">Transcriptional regulator, XRE family</fullName>
    </submittedName>
</protein>
<dbReference type="GO" id="GO:0003677">
    <property type="term" value="F:DNA binding"/>
    <property type="evidence" value="ECO:0007669"/>
    <property type="project" value="InterPro"/>
</dbReference>
<dbReference type="PROSITE" id="PS50943">
    <property type="entry name" value="HTH_CROC1"/>
    <property type="match status" value="1"/>
</dbReference>